<evidence type="ECO:0000313" key="4">
    <source>
        <dbReference type="EMBL" id="MVP01374.1"/>
    </source>
</evidence>
<proteinExistence type="inferred from homology"/>
<accession>A0A7X3K0L7</accession>
<dbReference type="InterPro" id="IPR000868">
    <property type="entry name" value="Isochorismatase-like_dom"/>
</dbReference>
<organism evidence="4 5">
    <name type="scientific">Paenibacillus lutrae</name>
    <dbReference type="NCBI Taxonomy" id="2078573"/>
    <lineage>
        <taxon>Bacteria</taxon>
        <taxon>Bacillati</taxon>
        <taxon>Bacillota</taxon>
        <taxon>Bacilli</taxon>
        <taxon>Bacillales</taxon>
        <taxon>Paenibacillaceae</taxon>
        <taxon>Paenibacillus</taxon>
    </lineage>
</organism>
<dbReference type="PANTHER" id="PTHR43540:SF1">
    <property type="entry name" value="ISOCHORISMATASE HYDROLASE"/>
    <property type="match status" value="1"/>
</dbReference>
<evidence type="ECO:0000259" key="3">
    <source>
        <dbReference type="Pfam" id="PF00857"/>
    </source>
</evidence>
<dbReference type="OrthoDB" id="9785724at2"/>
<keyword evidence="5" id="KW-1185">Reference proteome</keyword>
<reference evidence="4 5" key="1">
    <citation type="journal article" date="2019" name="Microorganisms">
        <title>Paenibacillus lutrae sp. nov., A Chitinolytic Species Isolated from A River Otter in Castril Natural Park, Granada, Spain.</title>
        <authorList>
            <person name="Rodriguez M."/>
            <person name="Reina J.C."/>
            <person name="Bejar V."/>
            <person name="Llamas I."/>
        </authorList>
    </citation>
    <scope>NUCLEOTIDE SEQUENCE [LARGE SCALE GENOMIC DNA]</scope>
    <source>
        <strain evidence="4 5">N10</strain>
    </source>
</reference>
<name>A0A7X3K0L7_9BACL</name>
<dbReference type="Pfam" id="PF00857">
    <property type="entry name" value="Isochorismatase"/>
    <property type="match status" value="1"/>
</dbReference>
<keyword evidence="2" id="KW-0378">Hydrolase</keyword>
<dbReference type="EMBL" id="RHLK01000012">
    <property type="protein sequence ID" value="MVP01374.1"/>
    <property type="molecule type" value="Genomic_DNA"/>
</dbReference>
<protein>
    <submittedName>
        <fullName evidence="4">Isochorismatase family protein</fullName>
    </submittedName>
</protein>
<dbReference type="Proteomes" id="UP000490800">
    <property type="component" value="Unassembled WGS sequence"/>
</dbReference>
<evidence type="ECO:0000313" key="5">
    <source>
        <dbReference type="Proteomes" id="UP000490800"/>
    </source>
</evidence>
<dbReference type="GO" id="GO:0016787">
    <property type="term" value="F:hydrolase activity"/>
    <property type="evidence" value="ECO:0007669"/>
    <property type="project" value="UniProtKB-KW"/>
</dbReference>
<comment type="similarity">
    <text evidence="1">Belongs to the isochorismatase family.</text>
</comment>
<gene>
    <name evidence="4" type="ORF">EDM21_17910</name>
</gene>
<dbReference type="CDD" id="cd01014">
    <property type="entry name" value="nicotinamidase_related"/>
    <property type="match status" value="1"/>
</dbReference>
<dbReference type="PANTHER" id="PTHR43540">
    <property type="entry name" value="PEROXYUREIDOACRYLATE/UREIDOACRYLATE AMIDOHYDROLASE-RELATED"/>
    <property type="match status" value="1"/>
</dbReference>
<comment type="caution">
    <text evidence="4">The sequence shown here is derived from an EMBL/GenBank/DDBJ whole genome shotgun (WGS) entry which is preliminary data.</text>
</comment>
<dbReference type="InterPro" id="IPR050272">
    <property type="entry name" value="Isochorismatase-like_hydrls"/>
</dbReference>
<sequence>MLISSNAVLLLIDVQRAFDHPRYGRRNNPQAEANIARLLDTWRRTGRTVIHIHHIGVSPDSLFREHSEAVLPKQQALPLPGELVLRKSVNSGFIGTDLEERLRHLGCDCVVTAGLTTNHCVETTTRMSGNLGFPTILVSDAAATFDRIGPDGKLYKAEDIHAMTLANLHEEFAVISDTAAVIQAADKTAI</sequence>
<evidence type="ECO:0000256" key="2">
    <source>
        <dbReference type="ARBA" id="ARBA00022801"/>
    </source>
</evidence>
<evidence type="ECO:0000256" key="1">
    <source>
        <dbReference type="ARBA" id="ARBA00006336"/>
    </source>
</evidence>
<dbReference type="Gene3D" id="3.40.50.850">
    <property type="entry name" value="Isochorismatase-like"/>
    <property type="match status" value="1"/>
</dbReference>
<dbReference type="SUPFAM" id="SSF52499">
    <property type="entry name" value="Isochorismatase-like hydrolases"/>
    <property type="match status" value="1"/>
</dbReference>
<dbReference type="InterPro" id="IPR036380">
    <property type="entry name" value="Isochorismatase-like_sf"/>
</dbReference>
<feature type="domain" description="Isochorismatase-like" evidence="3">
    <location>
        <begin position="8"/>
        <end position="179"/>
    </location>
</feature>
<dbReference type="AlphaFoldDB" id="A0A7X3K0L7"/>